<reference evidence="3" key="3">
    <citation type="submission" date="2023-06" db="EMBL/GenBank/DDBJ databases">
        <title>Pangenomics reveal diversification of enzyme families and niche specialization in globally abundant SAR202 bacteria.</title>
        <authorList>
            <person name="Saw J.H.W."/>
        </authorList>
    </citation>
    <scope>NUCLEOTIDE SEQUENCE [LARGE SCALE GENOMIC DNA]</scope>
    <source>
        <strain evidence="3">JH1073</strain>
    </source>
</reference>
<reference evidence="3 4" key="1">
    <citation type="submission" date="2019-11" db="EMBL/GenBank/DDBJ databases">
        <authorList>
            <person name="Cho J.-C."/>
        </authorList>
    </citation>
    <scope>NUCLEOTIDE SEQUENCE [LARGE SCALE GENOMIC DNA]</scope>
    <source>
        <strain evidence="2 3">JH1073</strain>
        <strain evidence="1 4">JH702</strain>
    </source>
</reference>
<evidence type="ECO:0000313" key="4">
    <source>
        <dbReference type="Proteomes" id="UP001321249"/>
    </source>
</evidence>
<reference evidence="2" key="2">
    <citation type="journal article" date="2023" name="Nat. Commun.">
        <title>Cultivation of marine bacteria of the SAR202 clade.</title>
        <authorList>
            <person name="Lim Y."/>
            <person name="Seo J.H."/>
            <person name="Giovannoni S.J."/>
            <person name="Kang I."/>
            <person name="Cho J.C."/>
        </authorList>
    </citation>
    <scope>NUCLEOTIDE SEQUENCE</scope>
    <source>
        <strain evidence="2">JH1073</strain>
    </source>
</reference>
<evidence type="ECO:0000313" key="2">
    <source>
        <dbReference type="EMBL" id="WFG38579.1"/>
    </source>
</evidence>
<dbReference type="Proteomes" id="UP001321249">
    <property type="component" value="Unassembled WGS sequence"/>
</dbReference>
<dbReference type="Proteomes" id="UP001219901">
    <property type="component" value="Chromosome"/>
</dbReference>
<dbReference type="AlphaFoldDB" id="A0AAJ5ZEB3"/>
<sequence>MSKVHSWLVRINVILAVAVVLAIASVSCGSEEVAAELTAVSWGEVTEPASAVPSATPYLAPTATETPNLIRVSEKCDCLYAQSIDEMFEDSSVVVFGRVLDVVDHVDMASFGGRSRKRYDLGRVYEIEVAEYLRGDGPETITFVQSEAHFVYQELTEEALAEIRESTADYKKVVPKKDKDYVFFLRKWHLGPIHLTPATQPYRILFTSGKGIVEGNARDAAWGFAEADAESYWAELRELQERFAP</sequence>
<evidence type="ECO:0000313" key="3">
    <source>
        <dbReference type="Proteomes" id="UP001219901"/>
    </source>
</evidence>
<dbReference type="EMBL" id="WMBE01000002">
    <property type="protein sequence ID" value="MDG0867169.1"/>
    <property type="molecule type" value="Genomic_DNA"/>
</dbReference>
<dbReference type="PROSITE" id="PS51257">
    <property type="entry name" value="PROKAR_LIPOPROTEIN"/>
    <property type="match status" value="1"/>
</dbReference>
<keyword evidence="3" id="KW-1185">Reference proteome</keyword>
<dbReference type="RefSeq" id="WP_342825237.1">
    <property type="nucleotide sequence ID" value="NZ_CP046146.1"/>
</dbReference>
<evidence type="ECO:0000313" key="1">
    <source>
        <dbReference type="EMBL" id="MDG0867169.1"/>
    </source>
</evidence>
<accession>A0AAJ5ZEB3</accession>
<gene>
    <name evidence="1" type="ORF">GKO46_08805</name>
    <name evidence="2" type="ORF">GKO48_02810</name>
</gene>
<protein>
    <submittedName>
        <fullName evidence="2">Uncharacterized protein</fullName>
    </submittedName>
</protein>
<organism evidence="2 3">
    <name type="scientific">Candidatus Lucifugimonas marina</name>
    <dbReference type="NCBI Taxonomy" id="3038979"/>
    <lineage>
        <taxon>Bacteria</taxon>
        <taxon>Bacillati</taxon>
        <taxon>Chloroflexota</taxon>
        <taxon>Dehalococcoidia</taxon>
        <taxon>SAR202 cluster</taxon>
        <taxon>Candidatus Lucifugimonadales</taxon>
        <taxon>Candidatus Lucifugimonadaceae</taxon>
        <taxon>Candidatus Lucifugimonas</taxon>
    </lineage>
</organism>
<proteinExistence type="predicted"/>
<dbReference type="EMBL" id="CP046147">
    <property type="protein sequence ID" value="WFG38579.1"/>
    <property type="molecule type" value="Genomic_DNA"/>
</dbReference>
<name>A0AAJ5ZEB3_9CHLR</name>